<feature type="region of interest" description="Disordered" evidence="1">
    <location>
        <begin position="1"/>
        <end position="25"/>
    </location>
</feature>
<reference evidence="3" key="1">
    <citation type="journal article" date="2011" name="Science">
        <title>The plant cell wall-decomposing machinery underlies the functional diversity of forest fungi.</title>
        <authorList>
            <person name="Eastwood D.C."/>
            <person name="Floudas D."/>
            <person name="Binder M."/>
            <person name="Majcherczyk A."/>
            <person name="Schneider P."/>
            <person name="Aerts A."/>
            <person name="Asiegbu F.O."/>
            <person name="Baker S.E."/>
            <person name="Barry K."/>
            <person name="Bendiksby M."/>
            <person name="Blumentritt M."/>
            <person name="Coutinho P.M."/>
            <person name="Cullen D."/>
            <person name="de Vries R.P."/>
            <person name="Gathman A."/>
            <person name="Goodell B."/>
            <person name="Henrissat B."/>
            <person name="Ihrmark K."/>
            <person name="Kauserud H."/>
            <person name="Kohler A."/>
            <person name="LaButti K."/>
            <person name="Lapidus A."/>
            <person name="Lavin J.L."/>
            <person name="Lee Y.-H."/>
            <person name="Lindquist E."/>
            <person name="Lilly W."/>
            <person name="Lucas S."/>
            <person name="Morin E."/>
            <person name="Murat C."/>
            <person name="Oguiza J.A."/>
            <person name="Park J."/>
            <person name="Pisabarro A.G."/>
            <person name="Riley R."/>
            <person name="Rosling A."/>
            <person name="Salamov A."/>
            <person name="Schmidt O."/>
            <person name="Schmutz J."/>
            <person name="Skrede I."/>
            <person name="Stenlid J."/>
            <person name="Wiebenga A."/>
            <person name="Xie X."/>
            <person name="Kuees U."/>
            <person name="Hibbett D.S."/>
            <person name="Hoffmeister D."/>
            <person name="Hoegberg N."/>
            <person name="Martin F."/>
            <person name="Grigoriev I.V."/>
            <person name="Watkinson S.C."/>
        </authorList>
    </citation>
    <scope>NUCLEOTIDE SEQUENCE [LARGE SCALE GENOMIC DNA]</scope>
    <source>
        <strain evidence="3">strain S7.3</strain>
    </source>
</reference>
<organism evidence="3">
    <name type="scientific">Serpula lacrymans var. lacrymans (strain S7.3)</name>
    <name type="common">Dry rot fungus</name>
    <dbReference type="NCBI Taxonomy" id="936435"/>
    <lineage>
        <taxon>Eukaryota</taxon>
        <taxon>Fungi</taxon>
        <taxon>Dikarya</taxon>
        <taxon>Basidiomycota</taxon>
        <taxon>Agaricomycotina</taxon>
        <taxon>Agaricomycetes</taxon>
        <taxon>Agaricomycetidae</taxon>
        <taxon>Boletales</taxon>
        <taxon>Coniophorineae</taxon>
        <taxon>Serpulaceae</taxon>
        <taxon>Serpula</taxon>
    </lineage>
</organism>
<evidence type="ECO:0000313" key="3">
    <source>
        <dbReference type="Proteomes" id="UP000008063"/>
    </source>
</evidence>
<name>F8PN95_SERL3</name>
<dbReference type="Proteomes" id="UP000008063">
    <property type="component" value="Unassembled WGS sequence"/>
</dbReference>
<gene>
    <name evidence="2" type="ORF">SERLA73DRAFT_150595</name>
</gene>
<keyword evidence="3" id="KW-1185">Reference proteome</keyword>
<proteinExistence type="predicted"/>
<protein>
    <submittedName>
        <fullName evidence="2">Uncharacterized protein</fullName>
    </submittedName>
</protein>
<dbReference type="AlphaFoldDB" id="F8PN95"/>
<evidence type="ECO:0000313" key="2">
    <source>
        <dbReference type="EMBL" id="EGO03077.1"/>
    </source>
</evidence>
<dbReference type="InParanoid" id="F8PN95"/>
<evidence type="ECO:0000256" key="1">
    <source>
        <dbReference type="SAM" id="MobiDB-lite"/>
    </source>
</evidence>
<feature type="compositionally biased region" description="Low complexity" evidence="1">
    <location>
        <begin position="10"/>
        <end position="25"/>
    </location>
</feature>
<dbReference type="EMBL" id="GL945476">
    <property type="protein sequence ID" value="EGO03077.1"/>
    <property type="molecule type" value="Genomic_DNA"/>
</dbReference>
<dbReference type="HOGENOM" id="CLU_837186_0_0_1"/>
<sequence>MASQPNPNFHNHSGGFSSGHSTISSHVGNKNVPDILNTKWSQALADKVLELQSNTANITSKLQHALGTLKNMQATIKEMHHQQERTTHSLLASEDNIADLKNQTHIQSSAIQDMTIAMESLQQQKTTLDKSTQVVQKANKTLRNNSYNTLICKSLLHTMGILYPTSLHDMVPLEDGSSWYRLESCKAYVKVAERSSIRHTTSFWSPEWEFLFKAAYQSTNESDQDNVLDPDTDESANDGNLKVWLMKYGWNSIENCNKSSMILEEADILKQINLANQLNDLDEMFEEDNLRDMEDSNEGDDEDFHGKVDQGDEFDYGNVVQKQQYLDVFLVV</sequence>
<accession>F8PN95</accession>